<keyword evidence="3 6" id="KW-0812">Transmembrane</keyword>
<evidence type="ECO:0000256" key="2">
    <source>
        <dbReference type="ARBA" id="ARBA00022448"/>
    </source>
</evidence>
<dbReference type="SUPFAM" id="SSF103473">
    <property type="entry name" value="MFS general substrate transporter"/>
    <property type="match status" value="1"/>
</dbReference>
<dbReference type="InterPro" id="IPR036259">
    <property type="entry name" value="MFS_trans_sf"/>
</dbReference>
<dbReference type="EMBL" id="JABANN010000152">
    <property type="protein sequence ID" value="KAF4668815.1"/>
    <property type="molecule type" value="Genomic_DNA"/>
</dbReference>
<dbReference type="Pfam" id="PF07690">
    <property type="entry name" value="MFS_1"/>
    <property type="match status" value="1"/>
</dbReference>
<name>A0A7J6MBA8_PEROL</name>
<reference evidence="10 11" key="1">
    <citation type="submission" date="2020-04" db="EMBL/GenBank/DDBJ databases">
        <title>Perkinsus olseni comparative genomics.</title>
        <authorList>
            <person name="Bogema D.R."/>
        </authorList>
    </citation>
    <scope>NUCLEOTIDE SEQUENCE [LARGE SCALE GENOMIC DNA]</scope>
    <source>
        <strain evidence="8">ATCC PRA-179</strain>
        <strain evidence="9">ATCC PRA-31</strain>
    </source>
</reference>
<feature type="transmembrane region" description="Helical" evidence="6">
    <location>
        <begin position="72"/>
        <end position="93"/>
    </location>
</feature>
<evidence type="ECO:0000256" key="6">
    <source>
        <dbReference type="SAM" id="Phobius"/>
    </source>
</evidence>
<evidence type="ECO:0000313" key="10">
    <source>
        <dbReference type="Proteomes" id="UP000570595"/>
    </source>
</evidence>
<dbReference type="PANTHER" id="PTHR23511:SF34">
    <property type="entry name" value="SYNAPTIC VESICLE GLYCOPROTEIN 2"/>
    <property type="match status" value="1"/>
</dbReference>
<gene>
    <name evidence="9" type="ORF">FOL46_001778</name>
    <name evidence="8" type="ORF">FOZ61_006312</name>
</gene>
<dbReference type="Gene3D" id="1.20.1250.20">
    <property type="entry name" value="MFS general substrate transporter like domains"/>
    <property type="match status" value="1"/>
</dbReference>
<dbReference type="Proteomes" id="UP000572268">
    <property type="component" value="Unassembled WGS sequence"/>
</dbReference>
<evidence type="ECO:0000313" key="8">
    <source>
        <dbReference type="EMBL" id="KAF4668470.1"/>
    </source>
</evidence>
<keyword evidence="5 6" id="KW-0472">Membrane</keyword>
<feature type="transmembrane region" description="Helical" evidence="6">
    <location>
        <begin position="100"/>
        <end position="123"/>
    </location>
</feature>
<dbReference type="PROSITE" id="PS50850">
    <property type="entry name" value="MFS"/>
    <property type="match status" value="1"/>
</dbReference>
<evidence type="ECO:0000256" key="5">
    <source>
        <dbReference type="ARBA" id="ARBA00023136"/>
    </source>
</evidence>
<dbReference type="AlphaFoldDB" id="A0A7J6MBA8"/>
<proteinExistence type="predicted"/>
<evidence type="ECO:0000313" key="11">
    <source>
        <dbReference type="Proteomes" id="UP000572268"/>
    </source>
</evidence>
<dbReference type="GO" id="GO:0022857">
    <property type="term" value="F:transmembrane transporter activity"/>
    <property type="evidence" value="ECO:0007669"/>
    <property type="project" value="InterPro"/>
</dbReference>
<dbReference type="Proteomes" id="UP000570595">
    <property type="component" value="Unassembled WGS sequence"/>
</dbReference>
<comment type="caution">
    <text evidence="9">The sequence shown here is derived from an EMBL/GenBank/DDBJ whole genome shotgun (WGS) entry which is preliminary data.</text>
</comment>
<dbReference type="GO" id="GO:0016020">
    <property type="term" value="C:membrane"/>
    <property type="evidence" value="ECO:0007669"/>
    <property type="project" value="UniProtKB-SubCell"/>
</dbReference>
<sequence length="125" mass="13910">MLESRSASISSVATSATYVEQVIDHIGYGKFQYWLLLLCSVGYFAVCAELLVVVFIQGGIMKEYNLSQTDYAFFPFLTSLLSMLSSTLFGYLSDRIGRKWPFVVTLLISGLAGIASAFSWSFWSL</sequence>
<evidence type="ECO:0000256" key="4">
    <source>
        <dbReference type="ARBA" id="ARBA00022989"/>
    </source>
</evidence>
<evidence type="ECO:0000256" key="3">
    <source>
        <dbReference type="ARBA" id="ARBA00022692"/>
    </source>
</evidence>
<comment type="subcellular location">
    <subcellularLocation>
        <location evidence="1">Membrane</location>
        <topology evidence="1">Multi-pass membrane protein</topology>
    </subcellularLocation>
</comment>
<evidence type="ECO:0000259" key="7">
    <source>
        <dbReference type="PROSITE" id="PS50850"/>
    </source>
</evidence>
<evidence type="ECO:0000313" key="9">
    <source>
        <dbReference type="EMBL" id="KAF4668815.1"/>
    </source>
</evidence>
<feature type="domain" description="Major facilitator superfamily (MFS) profile" evidence="7">
    <location>
        <begin position="35"/>
        <end position="125"/>
    </location>
</feature>
<dbReference type="InterPro" id="IPR020846">
    <property type="entry name" value="MFS_dom"/>
</dbReference>
<keyword evidence="2" id="KW-0813">Transport</keyword>
<keyword evidence="4 6" id="KW-1133">Transmembrane helix</keyword>
<feature type="transmembrane region" description="Helical" evidence="6">
    <location>
        <begin position="33"/>
        <end position="60"/>
    </location>
</feature>
<dbReference type="InterPro" id="IPR011701">
    <property type="entry name" value="MFS"/>
</dbReference>
<dbReference type="PANTHER" id="PTHR23511">
    <property type="entry name" value="SYNAPTIC VESICLE GLYCOPROTEIN 2"/>
    <property type="match status" value="1"/>
</dbReference>
<organism evidence="9 11">
    <name type="scientific">Perkinsus olseni</name>
    <name type="common">Perkinsus atlanticus</name>
    <dbReference type="NCBI Taxonomy" id="32597"/>
    <lineage>
        <taxon>Eukaryota</taxon>
        <taxon>Sar</taxon>
        <taxon>Alveolata</taxon>
        <taxon>Perkinsozoa</taxon>
        <taxon>Perkinsea</taxon>
        <taxon>Perkinsida</taxon>
        <taxon>Perkinsidae</taxon>
        <taxon>Perkinsus</taxon>
    </lineage>
</organism>
<dbReference type="OrthoDB" id="4139357at2759"/>
<evidence type="ECO:0000256" key="1">
    <source>
        <dbReference type="ARBA" id="ARBA00004141"/>
    </source>
</evidence>
<protein>
    <recommendedName>
        <fullName evidence="7">Major facilitator superfamily (MFS) profile domain-containing protein</fullName>
    </recommendedName>
</protein>
<accession>A0A7J6MBA8</accession>
<dbReference type="EMBL" id="JABAHT010000036">
    <property type="protein sequence ID" value="KAF4668470.1"/>
    <property type="molecule type" value="Genomic_DNA"/>
</dbReference>
<feature type="non-terminal residue" evidence="9">
    <location>
        <position position="125"/>
    </location>
</feature>